<sequence>MFRRLAALATTAVAVVATAAAPAHADDEIGLSTDGVTWAEQLSAPLFAPGFRIVPGDAESRTFRVRNDGPSAGLLTVDVDSADPDGLLGSGDLTIEARVGAGAWQPVTAGTTRTATRLKVAEGAQTTVTVRATFDWDSTRQDQSVPFSVHLQLSEDGEVGGVDEGNGNGNGNGDGGGEVGGESEGLPATGSAVAPGLLWLAAGLVGAGLALVRRRDRDDEGADRG</sequence>
<keyword evidence="2" id="KW-1133">Transmembrane helix</keyword>
<accession>A0A7J5DYT1</accession>
<evidence type="ECO:0000313" key="4">
    <source>
        <dbReference type="EMBL" id="KAB2811159.1"/>
    </source>
</evidence>
<gene>
    <name evidence="4" type="ORF">F9L07_04370</name>
</gene>
<evidence type="ECO:0000256" key="3">
    <source>
        <dbReference type="SAM" id="SignalP"/>
    </source>
</evidence>
<feature type="compositionally biased region" description="Gly residues" evidence="1">
    <location>
        <begin position="159"/>
        <end position="183"/>
    </location>
</feature>
<reference evidence="4 5" key="1">
    <citation type="submission" date="2019-09" db="EMBL/GenBank/DDBJ databases">
        <title>Pimelobacter sp. isolated from Paulinella.</title>
        <authorList>
            <person name="Jeong S.E."/>
        </authorList>
    </citation>
    <scope>NUCLEOTIDE SEQUENCE [LARGE SCALE GENOMIC DNA]</scope>
    <source>
        <strain evidence="4 5">Pch-N</strain>
    </source>
</reference>
<dbReference type="EMBL" id="WBVM01000001">
    <property type="protein sequence ID" value="KAB2811159.1"/>
    <property type="molecule type" value="Genomic_DNA"/>
</dbReference>
<comment type="caution">
    <text evidence="4">The sequence shown here is derived from an EMBL/GenBank/DDBJ whole genome shotgun (WGS) entry which is preliminary data.</text>
</comment>
<feature type="chain" id="PRO_5029888281" evidence="3">
    <location>
        <begin position="26"/>
        <end position="225"/>
    </location>
</feature>
<protein>
    <submittedName>
        <fullName evidence="4">LPXTG cell wall anchor domain-containing protein</fullName>
    </submittedName>
</protein>
<organism evidence="4 5">
    <name type="scientific">Nocardioides simplex</name>
    <name type="common">Arthrobacter simplex</name>
    <dbReference type="NCBI Taxonomy" id="2045"/>
    <lineage>
        <taxon>Bacteria</taxon>
        <taxon>Bacillati</taxon>
        <taxon>Actinomycetota</taxon>
        <taxon>Actinomycetes</taxon>
        <taxon>Propionibacteriales</taxon>
        <taxon>Nocardioidaceae</taxon>
        <taxon>Pimelobacter</taxon>
    </lineage>
</organism>
<name>A0A7J5DYT1_NOCSI</name>
<dbReference type="AlphaFoldDB" id="A0A7J5DYT1"/>
<evidence type="ECO:0000313" key="5">
    <source>
        <dbReference type="Proteomes" id="UP000449906"/>
    </source>
</evidence>
<dbReference type="RefSeq" id="WP_151578682.1">
    <property type="nucleotide sequence ID" value="NZ_WBVM01000001.1"/>
</dbReference>
<keyword evidence="2" id="KW-0812">Transmembrane</keyword>
<evidence type="ECO:0000256" key="2">
    <source>
        <dbReference type="SAM" id="Phobius"/>
    </source>
</evidence>
<dbReference type="Proteomes" id="UP000449906">
    <property type="component" value="Unassembled WGS sequence"/>
</dbReference>
<keyword evidence="3" id="KW-0732">Signal</keyword>
<feature type="signal peptide" evidence="3">
    <location>
        <begin position="1"/>
        <end position="25"/>
    </location>
</feature>
<evidence type="ECO:0000256" key="1">
    <source>
        <dbReference type="SAM" id="MobiDB-lite"/>
    </source>
</evidence>
<feature type="region of interest" description="Disordered" evidence="1">
    <location>
        <begin position="157"/>
        <end position="190"/>
    </location>
</feature>
<proteinExistence type="predicted"/>
<dbReference type="NCBIfam" id="TIGR01167">
    <property type="entry name" value="LPXTG_anchor"/>
    <property type="match status" value="1"/>
</dbReference>
<feature type="transmembrane region" description="Helical" evidence="2">
    <location>
        <begin position="192"/>
        <end position="212"/>
    </location>
</feature>
<keyword evidence="2" id="KW-0472">Membrane</keyword>